<organism evidence="1 2">
    <name type="scientific">Clostridium kluyveri (strain ATCC 8527 / DSM 555 / NBRC 12016 / NCIMB 10680 / K1)</name>
    <dbReference type="NCBI Taxonomy" id="431943"/>
    <lineage>
        <taxon>Bacteria</taxon>
        <taxon>Bacillati</taxon>
        <taxon>Bacillota</taxon>
        <taxon>Clostridia</taxon>
        <taxon>Eubacteriales</taxon>
        <taxon>Clostridiaceae</taxon>
        <taxon>Clostridium</taxon>
    </lineage>
</organism>
<reference evidence="1 2" key="1">
    <citation type="journal article" date="2008" name="Proc. Natl. Acad. Sci. U.S.A.">
        <title>The genome of Clostridium kluyveri, a strict anaerobe with unique metabolic features.</title>
        <authorList>
            <person name="Seedorf H."/>
            <person name="Fricke W.F."/>
            <person name="Veith B."/>
            <person name="Brueggemann H."/>
            <person name="Liesegang H."/>
            <person name="Strittmatter A."/>
            <person name="Miethke M."/>
            <person name="Buckel W."/>
            <person name="Hinderberger J."/>
            <person name="Li F."/>
            <person name="Hagemeier C."/>
            <person name="Thauer R.K."/>
            <person name="Gottschalk G."/>
        </authorList>
    </citation>
    <scope>NUCLEOTIDE SEQUENCE [LARGE SCALE GENOMIC DNA]</scope>
    <source>
        <strain evidence="2">ATCC 8527 / DSM 555 / NCIMB 10680</strain>
    </source>
</reference>
<dbReference type="Proteomes" id="UP000002411">
    <property type="component" value="Chromosome"/>
</dbReference>
<dbReference type="AlphaFoldDB" id="A5MYS0"/>
<keyword evidence="2" id="KW-1185">Reference proteome</keyword>
<dbReference type="KEGG" id="ckl:CKL_2004"/>
<evidence type="ECO:0000313" key="2">
    <source>
        <dbReference type="Proteomes" id="UP000002411"/>
    </source>
</evidence>
<gene>
    <name evidence="1" type="ordered locus">CKL_2004</name>
</gene>
<dbReference type="EMBL" id="CP000673">
    <property type="protein sequence ID" value="EDK34016.1"/>
    <property type="molecule type" value="Genomic_DNA"/>
</dbReference>
<proteinExistence type="predicted"/>
<name>A5MYS0_CLOK5</name>
<protein>
    <submittedName>
        <fullName evidence="1">Uncharacterized protein</fullName>
    </submittedName>
</protein>
<dbReference type="RefSeq" id="WP_012102341.1">
    <property type="nucleotide sequence ID" value="NC_009706.1"/>
</dbReference>
<dbReference type="HOGENOM" id="CLU_211995_0_0_9"/>
<accession>A5MYS0</accession>
<sequence>MYSAVVSLPKDRTELVKKFSILLADAVSEELTHEELGYLISEFDRRQGSKGRQATK</sequence>
<evidence type="ECO:0000313" key="1">
    <source>
        <dbReference type="EMBL" id="EDK34016.1"/>
    </source>
</evidence>
<dbReference type="STRING" id="431943.CKL_2004"/>